<dbReference type="OrthoDB" id="10487542at2759"/>
<feature type="chain" id="PRO_5025616640" evidence="1">
    <location>
        <begin position="16"/>
        <end position="75"/>
    </location>
</feature>
<evidence type="ECO:0000256" key="1">
    <source>
        <dbReference type="SAM" id="SignalP"/>
    </source>
</evidence>
<sequence length="75" mass="8084">MKVFALLALATVAMALPGSTSNTEGGLVARIYCPGRKPPICITKRAEKKRAEESQEGKTEASVGCPYPWCITKRT</sequence>
<gene>
    <name evidence="2" type="ORF">CC86DRAFT_373288</name>
</gene>
<dbReference type="Proteomes" id="UP000799424">
    <property type="component" value="Unassembled WGS sequence"/>
</dbReference>
<dbReference type="EMBL" id="MU006235">
    <property type="protein sequence ID" value="KAF2822097.1"/>
    <property type="molecule type" value="Genomic_DNA"/>
</dbReference>
<evidence type="ECO:0000313" key="3">
    <source>
        <dbReference type="Proteomes" id="UP000799424"/>
    </source>
</evidence>
<reference evidence="2" key="1">
    <citation type="journal article" date="2020" name="Stud. Mycol.">
        <title>101 Dothideomycetes genomes: a test case for predicting lifestyles and emergence of pathogens.</title>
        <authorList>
            <person name="Haridas S."/>
            <person name="Albert R."/>
            <person name="Binder M."/>
            <person name="Bloem J."/>
            <person name="Labutti K."/>
            <person name="Salamov A."/>
            <person name="Andreopoulos B."/>
            <person name="Baker S."/>
            <person name="Barry K."/>
            <person name="Bills G."/>
            <person name="Bluhm B."/>
            <person name="Cannon C."/>
            <person name="Castanera R."/>
            <person name="Culley D."/>
            <person name="Daum C."/>
            <person name="Ezra D."/>
            <person name="Gonzalez J."/>
            <person name="Henrissat B."/>
            <person name="Kuo A."/>
            <person name="Liang C."/>
            <person name="Lipzen A."/>
            <person name="Lutzoni F."/>
            <person name="Magnuson J."/>
            <person name="Mondo S."/>
            <person name="Nolan M."/>
            <person name="Ohm R."/>
            <person name="Pangilinan J."/>
            <person name="Park H.-J."/>
            <person name="Ramirez L."/>
            <person name="Alfaro M."/>
            <person name="Sun H."/>
            <person name="Tritt A."/>
            <person name="Yoshinaga Y."/>
            <person name="Zwiers L.-H."/>
            <person name="Turgeon B."/>
            <person name="Goodwin S."/>
            <person name="Spatafora J."/>
            <person name="Crous P."/>
            <person name="Grigoriev I."/>
        </authorList>
    </citation>
    <scope>NUCLEOTIDE SEQUENCE</scope>
    <source>
        <strain evidence="2">CBS 113818</strain>
    </source>
</reference>
<evidence type="ECO:0000313" key="2">
    <source>
        <dbReference type="EMBL" id="KAF2822097.1"/>
    </source>
</evidence>
<dbReference type="AlphaFoldDB" id="A0A6A6ZP85"/>
<proteinExistence type="predicted"/>
<feature type="signal peptide" evidence="1">
    <location>
        <begin position="1"/>
        <end position="15"/>
    </location>
</feature>
<keyword evidence="3" id="KW-1185">Reference proteome</keyword>
<name>A0A6A6ZP85_9PLEO</name>
<accession>A0A6A6ZP85</accession>
<organism evidence="2 3">
    <name type="scientific">Ophiobolus disseminans</name>
    <dbReference type="NCBI Taxonomy" id="1469910"/>
    <lineage>
        <taxon>Eukaryota</taxon>
        <taxon>Fungi</taxon>
        <taxon>Dikarya</taxon>
        <taxon>Ascomycota</taxon>
        <taxon>Pezizomycotina</taxon>
        <taxon>Dothideomycetes</taxon>
        <taxon>Pleosporomycetidae</taxon>
        <taxon>Pleosporales</taxon>
        <taxon>Pleosporineae</taxon>
        <taxon>Phaeosphaeriaceae</taxon>
        <taxon>Ophiobolus</taxon>
    </lineage>
</organism>
<protein>
    <submittedName>
        <fullName evidence="2">Uncharacterized protein</fullName>
    </submittedName>
</protein>
<keyword evidence="1" id="KW-0732">Signal</keyword>